<dbReference type="SUPFAM" id="SSF58038">
    <property type="entry name" value="SNARE fusion complex"/>
    <property type="match status" value="1"/>
</dbReference>
<dbReference type="CDD" id="cd15873">
    <property type="entry name" value="R-SNARE_STXBP5_6"/>
    <property type="match status" value="1"/>
</dbReference>
<reference evidence="4 5" key="1">
    <citation type="journal article" date="2021" name="Sci. Rep.">
        <title>The genome of the diatom Chaetoceros tenuissimus carries an ancient integrated fragment of an extant virus.</title>
        <authorList>
            <person name="Hongo Y."/>
            <person name="Kimura K."/>
            <person name="Takaki Y."/>
            <person name="Yoshida Y."/>
            <person name="Baba S."/>
            <person name="Kobayashi G."/>
            <person name="Nagasaki K."/>
            <person name="Hano T."/>
            <person name="Tomaru Y."/>
        </authorList>
    </citation>
    <scope>NUCLEOTIDE SEQUENCE [LARGE SCALE GENOMIC DNA]</scope>
    <source>
        <strain evidence="4 5">NIES-3715</strain>
    </source>
</reference>
<dbReference type="Proteomes" id="UP001054902">
    <property type="component" value="Unassembled WGS sequence"/>
</dbReference>
<keyword evidence="1" id="KW-0175">Coiled coil</keyword>
<name>A0AAD3CQ21_9STRA</name>
<keyword evidence="5" id="KW-1185">Reference proteome</keyword>
<feature type="region of interest" description="Disordered" evidence="2">
    <location>
        <begin position="1"/>
        <end position="28"/>
    </location>
</feature>
<sequence>MDQADEDDAATTLPENEKENSTLIAKREARKQRIEAAQNRRNAFIEGSEHRNSLLDDTNKKGLSQLNSFFDQIGKSFQDCFMEEVIVESDTNNTHATMNKTNDALMERGEKLENVANKSEDLVNSAEDYSNMAAKLVDSQKKGIFGRSRK</sequence>
<dbReference type="InterPro" id="IPR042855">
    <property type="entry name" value="V_SNARE_CC"/>
</dbReference>
<dbReference type="AlphaFoldDB" id="A0AAD3CQ21"/>
<organism evidence="4 5">
    <name type="scientific">Chaetoceros tenuissimus</name>
    <dbReference type="NCBI Taxonomy" id="426638"/>
    <lineage>
        <taxon>Eukaryota</taxon>
        <taxon>Sar</taxon>
        <taxon>Stramenopiles</taxon>
        <taxon>Ochrophyta</taxon>
        <taxon>Bacillariophyta</taxon>
        <taxon>Coscinodiscophyceae</taxon>
        <taxon>Chaetocerotophycidae</taxon>
        <taxon>Chaetocerotales</taxon>
        <taxon>Chaetocerotaceae</taxon>
        <taxon>Chaetoceros</taxon>
    </lineage>
</organism>
<protein>
    <recommendedName>
        <fullName evidence="3">V-SNARE coiled-coil homology domain-containing protein</fullName>
    </recommendedName>
</protein>
<comment type="caution">
    <text evidence="4">The sequence shown here is derived from an EMBL/GenBank/DDBJ whole genome shotgun (WGS) entry which is preliminary data.</text>
</comment>
<evidence type="ECO:0000313" key="5">
    <source>
        <dbReference type="Proteomes" id="UP001054902"/>
    </source>
</evidence>
<feature type="domain" description="V-SNARE coiled-coil homology" evidence="3">
    <location>
        <begin position="83"/>
        <end position="143"/>
    </location>
</feature>
<evidence type="ECO:0000313" key="4">
    <source>
        <dbReference type="EMBL" id="GFH49783.1"/>
    </source>
</evidence>
<dbReference type="Gene3D" id="1.20.5.110">
    <property type="match status" value="1"/>
</dbReference>
<gene>
    <name evidence="4" type="ORF">CTEN210_06259</name>
</gene>
<dbReference type="EMBL" id="BLLK01000038">
    <property type="protein sequence ID" value="GFH49783.1"/>
    <property type="molecule type" value="Genomic_DNA"/>
</dbReference>
<evidence type="ECO:0000256" key="1">
    <source>
        <dbReference type="PROSITE-ProRule" id="PRU00290"/>
    </source>
</evidence>
<dbReference type="PROSITE" id="PS50892">
    <property type="entry name" value="V_SNARE"/>
    <property type="match status" value="1"/>
</dbReference>
<evidence type="ECO:0000256" key="2">
    <source>
        <dbReference type="SAM" id="MobiDB-lite"/>
    </source>
</evidence>
<evidence type="ECO:0000259" key="3">
    <source>
        <dbReference type="PROSITE" id="PS50892"/>
    </source>
</evidence>
<accession>A0AAD3CQ21</accession>
<proteinExistence type="predicted"/>
<dbReference type="Pfam" id="PF00957">
    <property type="entry name" value="Synaptobrevin"/>
    <property type="match status" value="1"/>
</dbReference>
<feature type="compositionally biased region" description="Basic and acidic residues" evidence="2">
    <location>
        <begin position="15"/>
        <end position="28"/>
    </location>
</feature>